<keyword evidence="16" id="KW-1185">Reference proteome</keyword>
<evidence type="ECO:0000256" key="6">
    <source>
        <dbReference type="ARBA" id="ARBA00022723"/>
    </source>
</evidence>
<dbReference type="InterPro" id="IPR051827">
    <property type="entry name" value="Cas4_exonuclease"/>
</dbReference>
<proteinExistence type="inferred from homology"/>
<dbReference type="InterPro" id="IPR022765">
    <property type="entry name" value="Dna2/Cas4_DUF83"/>
</dbReference>
<evidence type="ECO:0000256" key="3">
    <source>
        <dbReference type="ARBA" id="ARBA00012768"/>
    </source>
</evidence>
<keyword evidence="6 13" id="KW-0479">Metal-binding</keyword>
<comment type="cofactor">
    <cofactor evidence="1">
        <name>[4Fe-4S] cluster</name>
        <dbReference type="ChEBI" id="CHEBI:49883"/>
    </cofactor>
</comment>
<evidence type="ECO:0000256" key="2">
    <source>
        <dbReference type="ARBA" id="ARBA00009189"/>
    </source>
</evidence>
<dbReference type="PANTHER" id="PTHR36531:SF6">
    <property type="entry name" value="DNA REPLICATION ATP-DEPENDENT HELICASE_NUCLEASE DNA2"/>
    <property type="match status" value="1"/>
</dbReference>
<dbReference type="EC" id="3.1.12.1" evidence="3 13"/>
<dbReference type="GO" id="GO:0046872">
    <property type="term" value="F:metal ion binding"/>
    <property type="evidence" value="ECO:0007669"/>
    <property type="project" value="UniProtKB-KW"/>
</dbReference>
<evidence type="ECO:0000256" key="4">
    <source>
        <dbReference type="ARBA" id="ARBA00020049"/>
    </source>
</evidence>
<evidence type="ECO:0000256" key="5">
    <source>
        <dbReference type="ARBA" id="ARBA00022722"/>
    </source>
</evidence>
<evidence type="ECO:0000256" key="9">
    <source>
        <dbReference type="ARBA" id="ARBA00023004"/>
    </source>
</evidence>
<evidence type="ECO:0000256" key="11">
    <source>
        <dbReference type="ARBA" id="ARBA00023118"/>
    </source>
</evidence>
<dbReference type="PANTHER" id="PTHR36531">
    <property type="entry name" value="CRISPR-ASSOCIATED EXONUCLEASE CAS4"/>
    <property type="match status" value="1"/>
</dbReference>
<keyword evidence="5 13" id="KW-0540">Nuclease</keyword>
<evidence type="ECO:0000313" key="16">
    <source>
        <dbReference type="Proteomes" id="UP000199608"/>
    </source>
</evidence>
<reference evidence="16" key="1">
    <citation type="submission" date="2016-10" db="EMBL/GenBank/DDBJ databases">
        <authorList>
            <person name="Varghese N."/>
            <person name="Submissions S."/>
        </authorList>
    </citation>
    <scope>NUCLEOTIDE SEQUENCE [LARGE SCALE GENOMIC DNA]</scope>
    <source>
        <strain evidence="16">DSM 3384</strain>
    </source>
</reference>
<dbReference type="Proteomes" id="UP000199608">
    <property type="component" value="Unassembled WGS sequence"/>
</dbReference>
<comment type="cofactor">
    <cofactor evidence="13">
        <name>Mg(2+)</name>
        <dbReference type="ChEBI" id="CHEBI:18420"/>
    </cofactor>
    <cofactor evidence="13">
        <name>Mn(2+)</name>
        <dbReference type="ChEBI" id="CHEBI:29035"/>
    </cofactor>
    <text evidence="13">Mg(2+) or Mn(2+) required for ssDNA cleavage activity.</text>
</comment>
<dbReference type="Gene3D" id="3.90.320.10">
    <property type="match status" value="1"/>
</dbReference>
<dbReference type="Pfam" id="PF01930">
    <property type="entry name" value="Cas_Cas4"/>
    <property type="match status" value="1"/>
</dbReference>
<protein>
    <recommendedName>
        <fullName evidence="4 13">CRISPR-associated exonuclease Cas4</fullName>
        <ecNumber evidence="3 13">3.1.12.1</ecNumber>
    </recommendedName>
</protein>
<accession>A0A1H2HYC1</accession>
<evidence type="ECO:0000256" key="8">
    <source>
        <dbReference type="ARBA" id="ARBA00022839"/>
    </source>
</evidence>
<dbReference type="EMBL" id="FNLL01000007">
    <property type="protein sequence ID" value="SDU36897.1"/>
    <property type="molecule type" value="Genomic_DNA"/>
</dbReference>
<dbReference type="GO" id="GO:0051607">
    <property type="term" value="P:defense response to virus"/>
    <property type="evidence" value="ECO:0007669"/>
    <property type="project" value="UniProtKB-KW"/>
</dbReference>
<dbReference type="InterPro" id="IPR011604">
    <property type="entry name" value="PDDEXK-like_dom_sf"/>
</dbReference>
<dbReference type="NCBIfam" id="TIGR00372">
    <property type="entry name" value="cas4"/>
    <property type="match status" value="1"/>
</dbReference>
<evidence type="ECO:0000313" key="15">
    <source>
        <dbReference type="EMBL" id="SDU36897.1"/>
    </source>
</evidence>
<dbReference type="InterPro" id="IPR013343">
    <property type="entry name" value="CRISPR-assoc_prot_Cas4"/>
</dbReference>
<evidence type="ECO:0000256" key="7">
    <source>
        <dbReference type="ARBA" id="ARBA00022801"/>
    </source>
</evidence>
<evidence type="ECO:0000256" key="1">
    <source>
        <dbReference type="ARBA" id="ARBA00001966"/>
    </source>
</evidence>
<evidence type="ECO:0000259" key="14">
    <source>
        <dbReference type="Pfam" id="PF01930"/>
    </source>
</evidence>
<name>A0A1H2HYC1_9BACT</name>
<keyword evidence="11 13" id="KW-0051">Antiviral defense</keyword>
<organism evidence="15 16">
    <name type="scientific">Desulfobacula phenolica</name>
    <dbReference type="NCBI Taxonomy" id="90732"/>
    <lineage>
        <taxon>Bacteria</taxon>
        <taxon>Pseudomonadati</taxon>
        <taxon>Thermodesulfobacteriota</taxon>
        <taxon>Desulfobacteria</taxon>
        <taxon>Desulfobacterales</taxon>
        <taxon>Desulfobacteraceae</taxon>
        <taxon>Desulfobacula</taxon>
    </lineage>
</organism>
<evidence type="ECO:0000256" key="13">
    <source>
        <dbReference type="RuleBase" id="RU365022"/>
    </source>
</evidence>
<feature type="domain" description="DUF83" evidence="14">
    <location>
        <begin position="4"/>
        <end position="184"/>
    </location>
</feature>
<keyword evidence="9 13" id="KW-0408">Iron</keyword>
<dbReference type="GO" id="GO:0051536">
    <property type="term" value="F:iron-sulfur cluster binding"/>
    <property type="evidence" value="ECO:0007669"/>
    <property type="project" value="UniProtKB-KW"/>
</dbReference>
<comment type="similarity">
    <text evidence="2 13">Belongs to the CRISPR-associated exonuclease Cas4 family.</text>
</comment>
<comment type="cofactor">
    <cofactor evidence="13">
        <name>iron-sulfur cluster</name>
        <dbReference type="ChEBI" id="CHEBI:30408"/>
    </cofactor>
</comment>
<keyword evidence="8 13" id="KW-0269">Exonuclease</keyword>
<sequence length="186" mass="22060">MLIEYTFCPRFIYFMIALDIPQREEKRFKVIKGRNIHEEKARRNKDYLRKKLGVVETQSNIYLSSSKYHLRGVIDEVLSFADNTMAPLDFKYAQYKDINYKTHKIQALCYSLLIEDNYGKISNRAYIVYTRSKNKLIELELRGKDKLELKKSIQEVIHIIKTGFYPKRASSIKRCADCCYKNICEC</sequence>
<evidence type="ECO:0000256" key="10">
    <source>
        <dbReference type="ARBA" id="ARBA00023014"/>
    </source>
</evidence>
<dbReference type="RefSeq" id="WP_092234863.1">
    <property type="nucleotide sequence ID" value="NZ_FNLL01000007.1"/>
</dbReference>
<dbReference type="AlphaFoldDB" id="A0A1H2HYC1"/>
<gene>
    <name evidence="15" type="ORF">SAMN04487931_107121</name>
</gene>
<keyword evidence="12 13" id="KW-0464">Manganese</keyword>
<dbReference type="GO" id="GO:0004527">
    <property type="term" value="F:exonuclease activity"/>
    <property type="evidence" value="ECO:0007669"/>
    <property type="project" value="UniProtKB-KW"/>
</dbReference>
<keyword evidence="7 13" id="KW-0378">Hydrolase</keyword>
<keyword evidence="10 13" id="KW-0411">Iron-sulfur</keyword>
<evidence type="ECO:0000256" key="12">
    <source>
        <dbReference type="ARBA" id="ARBA00023211"/>
    </source>
</evidence>
<comment type="function">
    <text evidence="13">CRISPR (clustered regularly interspaced short palindromic repeat) is an adaptive immune system that provides protection against mobile genetic elements (viruses, transposable elements and conjugative plasmids). CRISPR clusters contain sequences complementary to antecedent mobile elements and target invading nucleic acids. CRISPR clusters are transcribed and processed into CRISPR RNA (crRNA).</text>
</comment>